<feature type="transmembrane region" description="Helical" evidence="1">
    <location>
        <begin position="259"/>
        <end position="278"/>
    </location>
</feature>
<dbReference type="Pfam" id="PF00990">
    <property type="entry name" value="GGDEF"/>
    <property type="match status" value="1"/>
</dbReference>
<feature type="transmembrane region" description="Helical" evidence="1">
    <location>
        <begin position="284"/>
        <end position="305"/>
    </location>
</feature>
<dbReference type="SMART" id="SM00267">
    <property type="entry name" value="GGDEF"/>
    <property type="match status" value="1"/>
</dbReference>
<feature type="transmembrane region" description="Helical" evidence="1">
    <location>
        <begin position="12"/>
        <end position="31"/>
    </location>
</feature>
<comment type="caution">
    <text evidence="3">The sequence shown here is derived from an EMBL/GenBank/DDBJ whole genome shotgun (WGS) entry which is preliminary data.</text>
</comment>
<feature type="transmembrane region" description="Helical" evidence="1">
    <location>
        <begin position="37"/>
        <end position="57"/>
    </location>
</feature>
<dbReference type="PANTHER" id="PTHR46663">
    <property type="entry name" value="DIGUANYLATE CYCLASE DGCT-RELATED"/>
    <property type="match status" value="1"/>
</dbReference>
<keyword evidence="1" id="KW-0812">Transmembrane</keyword>
<feature type="transmembrane region" description="Helical" evidence="1">
    <location>
        <begin position="220"/>
        <end position="238"/>
    </location>
</feature>
<dbReference type="InterPro" id="IPR029787">
    <property type="entry name" value="Nucleotide_cyclase"/>
</dbReference>
<reference evidence="3 4" key="1">
    <citation type="submission" date="2023-05" db="EMBL/GenBank/DDBJ databases">
        <title>Actinoplanes sp. NEAU-A12 genome sequencing.</title>
        <authorList>
            <person name="Wang Z.-S."/>
        </authorList>
    </citation>
    <scope>NUCLEOTIDE SEQUENCE [LARGE SCALE GENOMIC DNA]</scope>
    <source>
        <strain evidence="3 4">NEAU-A12</strain>
    </source>
</reference>
<keyword evidence="4" id="KW-1185">Reference proteome</keyword>
<evidence type="ECO:0000313" key="4">
    <source>
        <dbReference type="Proteomes" id="UP001241758"/>
    </source>
</evidence>
<feature type="transmembrane region" description="Helical" evidence="1">
    <location>
        <begin position="164"/>
        <end position="182"/>
    </location>
</feature>
<protein>
    <submittedName>
        <fullName evidence="3">GGDEF domain-containing protein</fullName>
        <ecNumber evidence="3">2.7.7.65</ecNumber>
    </submittedName>
</protein>
<keyword evidence="1" id="KW-1133">Transmembrane helix</keyword>
<proteinExistence type="predicted"/>
<evidence type="ECO:0000313" key="3">
    <source>
        <dbReference type="EMBL" id="MDI6102258.1"/>
    </source>
</evidence>
<dbReference type="GO" id="GO:0052621">
    <property type="term" value="F:diguanylate cyclase activity"/>
    <property type="evidence" value="ECO:0007669"/>
    <property type="project" value="UniProtKB-EC"/>
</dbReference>
<dbReference type="SUPFAM" id="SSF55073">
    <property type="entry name" value="Nucleotide cyclase"/>
    <property type="match status" value="1"/>
</dbReference>
<dbReference type="EC" id="2.7.7.65" evidence="3"/>
<feature type="transmembrane region" description="Helical" evidence="1">
    <location>
        <begin position="131"/>
        <end position="149"/>
    </location>
</feature>
<feature type="domain" description="GGDEF" evidence="2">
    <location>
        <begin position="352"/>
        <end position="485"/>
    </location>
</feature>
<gene>
    <name evidence="3" type="ORF">QLQ12_26930</name>
</gene>
<keyword evidence="3" id="KW-0548">Nucleotidyltransferase</keyword>
<dbReference type="InterPro" id="IPR000160">
    <property type="entry name" value="GGDEF_dom"/>
</dbReference>
<dbReference type="InterPro" id="IPR052163">
    <property type="entry name" value="DGC-Regulatory_Protein"/>
</dbReference>
<dbReference type="NCBIfam" id="TIGR00254">
    <property type="entry name" value="GGDEF"/>
    <property type="match status" value="1"/>
</dbReference>
<dbReference type="Proteomes" id="UP001241758">
    <property type="component" value="Unassembled WGS sequence"/>
</dbReference>
<dbReference type="PANTHER" id="PTHR46663:SF2">
    <property type="entry name" value="GGDEF DOMAIN-CONTAINING PROTEIN"/>
    <property type="match status" value="1"/>
</dbReference>
<dbReference type="Gene3D" id="3.30.70.270">
    <property type="match status" value="1"/>
</dbReference>
<evidence type="ECO:0000256" key="1">
    <source>
        <dbReference type="SAM" id="Phobius"/>
    </source>
</evidence>
<dbReference type="RefSeq" id="WP_282763278.1">
    <property type="nucleotide sequence ID" value="NZ_JASCTH010000018.1"/>
</dbReference>
<dbReference type="InterPro" id="IPR043128">
    <property type="entry name" value="Rev_trsase/Diguanyl_cyclase"/>
</dbReference>
<sequence length="488" mass="51365">MGWPRATAPAWPVHAVLVGLALAAGTAYALAGPELRIVVFTAVTTVPVITYLLALGAGHLTDRLPWLAAVAGLGFLSLGQVLWPNWIPDHHLGRAEGAPTDLVMASAHLLFLVGTATALRRHGRKDPGGLIDAALFGLCAAGPLWVWLIGPNLGPEATPLGETLVLSDVLVLSAVLGCVIRIGTTARKARGPLAYLMLSGALTLACDVVSVLTVHGSSVWTAQMMMLAYLTLAAAPVLPSAPWVTQPVPGKVIARHPPLGWLAAALCANPLIAAIQAAQGDRPASVVLPVSTMLVIPVVLLRLHLLSSQRARAERTLVHQAHHDELTGLFNRRHIVTQIDEAMLALDRGELTEVTLLLCDLDGFKPVNDRYGHQAGDLVLQTVAHRLTGAVRPQDAVGRLGGDEFVVLLRGEHTRDGQPVADRINELLRAPIEVAGDTVRIGASIGTATAWPGDGADRENLIARADAAMYAVKAGLREARPVTVAGPV</sequence>
<dbReference type="CDD" id="cd01949">
    <property type="entry name" value="GGDEF"/>
    <property type="match status" value="1"/>
</dbReference>
<accession>A0ABT6WR94</accession>
<feature type="transmembrane region" description="Helical" evidence="1">
    <location>
        <begin position="194"/>
        <end position="214"/>
    </location>
</feature>
<dbReference type="PROSITE" id="PS50887">
    <property type="entry name" value="GGDEF"/>
    <property type="match status" value="1"/>
</dbReference>
<keyword evidence="1" id="KW-0472">Membrane</keyword>
<evidence type="ECO:0000259" key="2">
    <source>
        <dbReference type="PROSITE" id="PS50887"/>
    </source>
</evidence>
<organism evidence="3 4">
    <name type="scientific">Actinoplanes sandaracinus</name>
    <dbReference type="NCBI Taxonomy" id="3045177"/>
    <lineage>
        <taxon>Bacteria</taxon>
        <taxon>Bacillati</taxon>
        <taxon>Actinomycetota</taxon>
        <taxon>Actinomycetes</taxon>
        <taxon>Micromonosporales</taxon>
        <taxon>Micromonosporaceae</taxon>
        <taxon>Actinoplanes</taxon>
    </lineage>
</organism>
<dbReference type="EMBL" id="JASCTH010000018">
    <property type="protein sequence ID" value="MDI6102258.1"/>
    <property type="molecule type" value="Genomic_DNA"/>
</dbReference>
<keyword evidence="3" id="KW-0808">Transferase</keyword>
<name>A0ABT6WR94_9ACTN</name>
<feature type="transmembrane region" description="Helical" evidence="1">
    <location>
        <begin position="64"/>
        <end position="82"/>
    </location>
</feature>